<gene>
    <name evidence="2" type="ORF">CK203_015919</name>
</gene>
<comment type="caution">
    <text evidence="2">The sequence shown here is derived from an EMBL/GenBank/DDBJ whole genome shotgun (WGS) entry which is preliminary data.</text>
</comment>
<keyword evidence="1" id="KW-0812">Transmembrane</keyword>
<feature type="transmembrane region" description="Helical" evidence="1">
    <location>
        <begin position="37"/>
        <end position="62"/>
    </location>
</feature>
<name>A0A438JRP8_VITVI</name>
<protein>
    <submittedName>
        <fullName evidence="2">Uncharacterized protein</fullName>
    </submittedName>
</protein>
<feature type="transmembrane region" description="Helical" evidence="1">
    <location>
        <begin position="74"/>
        <end position="90"/>
    </location>
</feature>
<evidence type="ECO:0000256" key="1">
    <source>
        <dbReference type="SAM" id="Phobius"/>
    </source>
</evidence>
<accession>A0A438JRP8</accession>
<sequence length="102" mass="11854">MERETRAVPKVSGLTQRLFSWSLEDIQNEDLYKTQLVLCWIMILKLAIGYSPTLAEFGSFIYRPSQFTCSSVEAFLVYAWFSHLRLALLVENGSSFRRRIDP</sequence>
<evidence type="ECO:0000313" key="2">
    <source>
        <dbReference type="EMBL" id="RVX11630.1"/>
    </source>
</evidence>
<keyword evidence="1" id="KW-1133">Transmembrane helix</keyword>
<keyword evidence="1" id="KW-0472">Membrane</keyword>
<dbReference type="AlphaFoldDB" id="A0A438JRP8"/>
<organism evidence="2 3">
    <name type="scientific">Vitis vinifera</name>
    <name type="common">Grape</name>
    <dbReference type="NCBI Taxonomy" id="29760"/>
    <lineage>
        <taxon>Eukaryota</taxon>
        <taxon>Viridiplantae</taxon>
        <taxon>Streptophyta</taxon>
        <taxon>Embryophyta</taxon>
        <taxon>Tracheophyta</taxon>
        <taxon>Spermatophyta</taxon>
        <taxon>Magnoliopsida</taxon>
        <taxon>eudicotyledons</taxon>
        <taxon>Gunneridae</taxon>
        <taxon>Pentapetalae</taxon>
        <taxon>rosids</taxon>
        <taxon>Vitales</taxon>
        <taxon>Vitaceae</taxon>
        <taxon>Viteae</taxon>
        <taxon>Vitis</taxon>
    </lineage>
</organism>
<reference evidence="2 3" key="1">
    <citation type="journal article" date="2018" name="PLoS Genet.">
        <title>Population sequencing reveals clonal diversity and ancestral inbreeding in the grapevine cultivar Chardonnay.</title>
        <authorList>
            <person name="Roach M.J."/>
            <person name="Johnson D.L."/>
            <person name="Bohlmann J."/>
            <person name="van Vuuren H.J."/>
            <person name="Jones S.J."/>
            <person name="Pretorius I.S."/>
            <person name="Schmidt S.A."/>
            <person name="Borneman A.R."/>
        </authorList>
    </citation>
    <scope>NUCLEOTIDE SEQUENCE [LARGE SCALE GENOMIC DNA]</scope>
    <source>
        <strain evidence="3">cv. Chardonnay</strain>
        <tissue evidence="2">Leaf</tissue>
    </source>
</reference>
<dbReference type="Proteomes" id="UP000288805">
    <property type="component" value="Unassembled WGS sequence"/>
</dbReference>
<proteinExistence type="predicted"/>
<dbReference type="EMBL" id="QGNW01000030">
    <property type="protein sequence ID" value="RVX11630.1"/>
    <property type="molecule type" value="Genomic_DNA"/>
</dbReference>
<evidence type="ECO:0000313" key="3">
    <source>
        <dbReference type="Proteomes" id="UP000288805"/>
    </source>
</evidence>